<organism evidence="2 3">
    <name type="scientific">Acinetobacter qingfengensis</name>
    <dbReference type="NCBI Taxonomy" id="1262585"/>
    <lineage>
        <taxon>Bacteria</taxon>
        <taxon>Pseudomonadati</taxon>
        <taxon>Pseudomonadota</taxon>
        <taxon>Gammaproteobacteria</taxon>
        <taxon>Moraxellales</taxon>
        <taxon>Moraxellaceae</taxon>
        <taxon>Acinetobacter</taxon>
    </lineage>
</organism>
<dbReference type="EMBL" id="MKKK01000004">
    <property type="protein sequence ID" value="OEY97713.1"/>
    <property type="molecule type" value="Genomic_DNA"/>
</dbReference>
<feature type="region of interest" description="Disordered" evidence="1">
    <location>
        <begin position="24"/>
        <end position="58"/>
    </location>
</feature>
<evidence type="ECO:0000313" key="3">
    <source>
        <dbReference type="Proteomes" id="UP000185895"/>
    </source>
</evidence>
<evidence type="ECO:0000313" key="2">
    <source>
        <dbReference type="EMBL" id="OEY97713.1"/>
    </source>
</evidence>
<feature type="compositionally biased region" description="Low complexity" evidence="1">
    <location>
        <begin position="26"/>
        <end position="48"/>
    </location>
</feature>
<proteinExistence type="predicted"/>
<name>A0A1E7REJ1_9GAMM</name>
<evidence type="ECO:0000256" key="1">
    <source>
        <dbReference type="SAM" id="MobiDB-lite"/>
    </source>
</evidence>
<dbReference type="PROSITE" id="PS51257">
    <property type="entry name" value="PROKAR_LIPOPROTEIN"/>
    <property type="match status" value="1"/>
</dbReference>
<comment type="caution">
    <text evidence="2">The sequence shown here is derived from an EMBL/GenBank/DDBJ whole genome shotgun (WGS) entry which is preliminary data.</text>
</comment>
<dbReference type="AlphaFoldDB" id="A0A1E7REJ1"/>
<keyword evidence="3" id="KW-1185">Reference proteome</keyword>
<reference evidence="2 3" key="1">
    <citation type="submission" date="2016-09" db="EMBL/GenBank/DDBJ databases">
        <authorList>
            <person name="Capua I."/>
            <person name="De Benedictis P."/>
            <person name="Joannis T."/>
            <person name="Lombin L.H."/>
            <person name="Cattoli G."/>
        </authorList>
    </citation>
    <scope>NUCLEOTIDE SEQUENCE [LARGE SCALE GENOMIC DNA]</scope>
    <source>
        <strain evidence="2 3">ANC 4671</strain>
    </source>
</reference>
<protein>
    <submittedName>
        <fullName evidence="2">Uncharacterized protein</fullName>
    </submittedName>
</protein>
<gene>
    <name evidence="2" type="ORF">BJI46_08135</name>
</gene>
<dbReference type="STRING" id="1262585.BJI46_08135"/>
<dbReference type="Proteomes" id="UP000185895">
    <property type="component" value="Unassembled WGS sequence"/>
</dbReference>
<sequence length="79" mass="7890">MKINLLAGLIIALPLVLVGCGKKDAPAQAASSEQTATTTSTEVTPEQQAAIDSLDKPNPEAIKVEGESASGDVAASAAN</sequence>
<dbReference type="RefSeq" id="WP_070068778.1">
    <property type="nucleotide sequence ID" value="NZ_MKKK01000004.1"/>
</dbReference>
<accession>A0A1E7REJ1</accession>